<sequence length="472" mass="51064">MSYTSNASLRQLELTPSRTLVATTHIIASKHHRTSVGGEKYVQAQFSAKRANGLAKPPSPNKPVSTGTSPFGKPKSELSSASTNGQHTVDPNLFFKEFDDLRNVTPSGTDGNLECRAWGELTRKVIHDLATKMDRAMGSTMVIPMEVTTVPGTPPRSEFLKAHVSIPPSFLSENPGRRNPTVEAWTRPALAHNWRLTQPGSNGLHVPVNPETLPLIPNPAPRSAYYVFRGRVAGYVPTGTVPTPGPPSSLLSAVERVAELEVEIEALSQTLGVTEHQGDILHGLISDYEGVQSEMKAEMKELRDENLRLEQELRASRINVIQSPRVGPSTPSRSRVPAIPTQTPSPTTPIRVSPSYLASRFTSPSPDAPCASVLGPGTHQFLIDTGLADHTDSISLICRFLSPIKWTGAVEDLACFPADTKAGLLTALERDGGSSVISVDVIKFCHEIVYHENEFSTQIAMNFSATQTGSQD</sequence>
<evidence type="ECO:0000256" key="1">
    <source>
        <dbReference type="SAM" id="Coils"/>
    </source>
</evidence>
<dbReference type="Proteomes" id="UP001218218">
    <property type="component" value="Unassembled WGS sequence"/>
</dbReference>
<feature type="compositionally biased region" description="Polar residues" evidence="2">
    <location>
        <begin position="77"/>
        <end position="87"/>
    </location>
</feature>
<keyword evidence="1" id="KW-0175">Coiled coil</keyword>
<feature type="region of interest" description="Disordered" evidence="2">
    <location>
        <begin position="323"/>
        <end position="351"/>
    </location>
</feature>
<dbReference type="AlphaFoldDB" id="A0AAD7AMB1"/>
<evidence type="ECO:0000256" key="2">
    <source>
        <dbReference type="SAM" id="MobiDB-lite"/>
    </source>
</evidence>
<feature type="region of interest" description="Disordered" evidence="2">
    <location>
        <begin position="50"/>
        <end position="87"/>
    </location>
</feature>
<reference evidence="3" key="1">
    <citation type="submission" date="2023-03" db="EMBL/GenBank/DDBJ databases">
        <title>Massive genome expansion in bonnet fungi (Mycena s.s.) driven by repeated elements and novel gene families across ecological guilds.</title>
        <authorList>
            <consortium name="Lawrence Berkeley National Laboratory"/>
            <person name="Harder C.B."/>
            <person name="Miyauchi S."/>
            <person name="Viragh M."/>
            <person name="Kuo A."/>
            <person name="Thoen E."/>
            <person name="Andreopoulos B."/>
            <person name="Lu D."/>
            <person name="Skrede I."/>
            <person name="Drula E."/>
            <person name="Henrissat B."/>
            <person name="Morin E."/>
            <person name="Kohler A."/>
            <person name="Barry K."/>
            <person name="LaButti K."/>
            <person name="Morin E."/>
            <person name="Salamov A."/>
            <person name="Lipzen A."/>
            <person name="Mereny Z."/>
            <person name="Hegedus B."/>
            <person name="Baldrian P."/>
            <person name="Stursova M."/>
            <person name="Weitz H."/>
            <person name="Taylor A."/>
            <person name="Grigoriev I.V."/>
            <person name="Nagy L.G."/>
            <person name="Martin F."/>
            <person name="Kauserud H."/>
        </authorList>
    </citation>
    <scope>NUCLEOTIDE SEQUENCE</scope>
    <source>
        <strain evidence="3">CBHHK002</strain>
    </source>
</reference>
<name>A0AAD7AMB1_9AGAR</name>
<gene>
    <name evidence="3" type="ORF">DFH08DRAFT_930902</name>
</gene>
<proteinExistence type="predicted"/>
<protein>
    <submittedName>
        <fullName evidence="3">Uncharacterized protein</fullName>
    </submittedName>
</protein>
<feature type="coiled-coil region" evidence="1">
    <location>
        <begin position="250"/>
        <end position="319"/>
    </location>
</feature>
<dbReference type="EMBL" id="JARIHO010000004">
    <property type="protein sequence ID" value="KAJ7362724.1"/>
    <property type="molecule type" value="Genomic_DNA"/>
</dbReference>
<feature type="compositionally biased region" description="Low complexity" evidence="2">
    <location>
        <begin position="340"/>
        <end position="349"/>
    </location>
</feature>
<evidence type="ECO:0000313" key="3">
    <source>
        <dbReference type="EMBL" id="KAJ7362724.1"/>
    </source>
</evidence>
<comment type="caution">
    <text evidence="3">The sequence shown here is derived from an EMBL/GenBank/DDBJ whole genome shotgun (WGS) entry which is preliminary data.</text>
</comment>
<organism evidence="3 4">
    <name type="scientific">Mycena albidolilacea</name>
    <dbReference type="NCBI Taxonomy" id="1033008"/>
    <lineage>
        <taxon>Eukaryota</taxon>
        <taxon>Fungi</taxon>
        <taxon>Dikarya</taxon>
        <taxon>Basidiomycota</taxon>
        <taxon>Agaricomycotina</taxon>
        <taxon>Agaricomycetes</taxon>
        <taxon>Agaricomycetidae</taxon>
        <taxon>Agaricales</taxon>
        <taxon>Marasmiineae</taxon>
        <taxon>Mycenaceae</taxon>
        <taxon>Mycena</taxon>
    </lineage>
</organism>
<evidence type="ECO:0000313" key="4">
    <source>
        <dbReference type="Proteomes" id="UP001218218"/>
    </source>
</evidence>
<keyword evidence="4" id="KW-1185">Reference proteome</keyword>
<accession>A0AAD7AMB1</accession>